<dbReference type="Gene3D" id="3.40.50.11900">
    <property type="match status" value="1"/>
</dbReference>
<dbReference type="PANTHER" id="PTHR30548">
    <property type="entry name" value="2-HYDROXYGLUTARYL-COA DEHYDRATASE, D-COMPONENT-RELATED"/>
    <property type="match status" value="1"/>
</dbReference>
<dbReference type="Pfam" id="PF06050">
    <property type="entry name" value="HGD-D"/>
    <property type="match status" value="1"/>
</dbReference>
<dbReference type="AlphaFoldDB" id="A0A396RS39"/>
<evidence type="ECO:0000313" key="3">
    <source>
        <dbReference type="Proteomes" id="UP000266693"/>
    </source>
</evidence>
<dbReference type="InterPro" id="IPR010327">
    <property type="entry name" value="FldB/FldC_alpha/beta"/>
</dbReference>
<dbReference type="RefSeq" id="WP_118862989.1">
    <property type="nucleotide sequence ID" value="NZ_QWLV01000001.1"/>
</dbReference>
<comment type="similarity">
    <text evidence="1">Belongs to the FldB/FldC dehydratase alpha/beta subunit family.</text>
</comment>
<accession>A0A396RS39</accession>
<dbReference type="PANTHER" id="PTHR30548:SF1">
    <property type="entry name" value="DEHYDRATASE SUBUNIT MJ0007-RELATED"/>
    <property type="match status" value="1"/>
</dbReference>
<dbReference type="Gene3D" id="1.20.1270.370">
    <property type="match status" value="1"/>
</dbReference>
<dbReference type="Proteomes" id="UP000266693">
    <property type="component" value="Unassembled WGS sequence"/>
</dbReference>
<name>A0A396RS39_9SPHN</name>
<comment type="caution">
    <text evidence="2">The sequence shown here is derived from an EMBL/GenBank/DDBJ whole genome shotgun (WGS) entry which is preliminary data.</text>
</comment>
<dbReference type="OrthoDB" id="355459at2"/>
<evidence type="ECO:0000256" key="1">
    <source>
        <dbReference type="ARBA" id="ARBA00005806"/>
    </source>
</evidence>
<keyword evidence="3" id="KW-1185">Reference proteome</keyword>
<organism evidence="2 3">
    <name type="scientific">Sphingomonas gilva</name>
    <dbReference type="NCBI Taxonomy" id="2305907"/>
    <lineage>
        <taxon>Bacteria</taxon>
        <taxon>Pseudomonadati</taxon>
        <taxon>Pseudomonadota</taxon>
        <taxon>Alphaproteobacteria</taxon>
        <taxon>Sphingomonadales</taxon>
        <taxon>Sphingomonadaceae</taxon>
        <taxon>Sphingomonas</taxon>
    </lineage>
</organism>
<proteinExistence type="inferred from homology"/>
<reference evidence="2 3" key="1">
    <citation type="submission" date="2018-08" db="EMBL/GenBank/DDBJ databases">
        <title>The multiple taxonomic identification of Sphingomonas gilva.</title>
        <authorList>
            <person name="Zhu D."/>
            <person name="Zheng S."/>
        </authorList>
    </citation>
    <scope>NUCLEOTIDE SEQUENCE [LARGE SCALE GENOMIC DNA]</scope>
    <source>
        <strain evidence="2 3">ZDH117</strain>
    </source>
</reference>
<dbReference type="EMBL" id="QWLV01000001">
    <property type="protein sequence ID" value="RHW19484.1"/>
    <property type="molecule type" value="Genomic_DNA"/>
</dbReference>
<protein>
    <submittedName>
        <fullName evidence="2">2-hydroxyacyl-CoA dehydratase</fullName>
    </submittedName>
</protein>
<gene>
    <name evidence="2" type="ORF">D1610_03925</name>
</gene>
<dbReference type="Gene3D" id="3.40.50.11890">
    <property type="match status" value="1"/>
</dbReference>
<sequence>MTGAEALARLTAAYDDRLGEARRRKAAGATIVGYFLNSVPVELIVAVGLDPVRLVGDPGRRASIADRYMEEYMDGEVRSIFGSMLTGDFDFADLVVIPRTSEVYLQLYYFLREMPRWEPDAPVPETYLFDLLQSPHWLTARWDESRMRSFAKRLETLGGRPVDDGALAEAIRLCNRLRSALQAASSLWRGETRLDGIDALKVIGAASVLAPEDAIAALDALAADPPEPLPSAPRLLLKGSPQSDPHVTALIEAAGGRVVAHDHVAGDPTFRALVAENDAPWEALAGHYQRHILGPRVHPQADQDAHFIALAQEAAIDGVIFFHDEWDDTLGWEYPDQRQLLEARGIPSLFLKRQPYFDPPAEDQRAAISDFLSQIAKVPA</sequence>
<evidence type="ECO:0000313" key="2">
    <source>
        <dbReference type="EMBL" id="RHW19484.1"/>
    </source>
</evidence>